<sequence length="353" mass="40403">MHVVSDLQRRPNRGRLKSEKRVMFLHDIATVVQIVCFLIYTTNFMIASKRTFVNSVWLRNPLQLVPALIFKTRNCRFDVTKTNLYAFRNVHLVLSINNTDDIFADHAIQMFLAIFFCGFALLLGVVNRSLVQHNFFSVSWRNFTLRKDILSAFEIVMISLVLRTSLMANVSGGLLKEYLTHCGLVSDAYLPFCSLVPLFLFASVGYFVYLFGSAVYLCNALPKYGIMSEAEIAEYKVWLWERRERVREAKRAAEEAKRANLLLQHVMRSESMPPILRPPPPVPTHHDMSLRHDMEATPPLELSASHYTPTVNMPRRRDATSQRQTATGASSKPVHTPMYASYINVQTSHSSRN</sequence>
<proteinExistence type="predicted"/>
<protein>
    <submittedName>
        <fullName evidence="3">Uncharacterized protein</fullName>
    </submittedName>
</protein>
<gene>
    <name evidence="3" type="ORF">C4B63_93g74</name>
</gene>
<dbReference type="VEuPathDB" id="TriTrypDB:TcBrA4_0026360"/>
<dbReference type="VEuPathDB" id="TriTrypDB:C3747_102g47"/>
<keyword evidence="2" id="KW-0812">Transmembrane</keyword>
<feature type="compositionally biased region" description="Polar residues" evidence="1">
    <location>
        <begin position="343"/>
        <end position="353"/>
    </location>
</feature>
<feature type="transmembrane region" description="Helical" evidence="2">
    <location>
        <begin position="21"/>
        <end position="40"/>
    </location>
</feature>
<dbReference type="VEuPathDB" id="TriTrypDB:ECC02_005132"/>
<dbReference type="VEuPathDB" id="TriTrypDB:TcCLB.508405.60"/>
<feature type="transmembrane region" description="Helical" evidence="2">
    <location>
        <begin position="188"/>
        <end position="218"/>
    </location>
</feature>
<organism evidence="3 4">
    <name type="scientific">Trypanosoma cruzi</name>
    <dbReference type="NCBI Taxonomy" id="5693"/>
    <lineage>
        <taxon>Eukaryota</taxon>
        <taxon>Discoba</taxon>
        <taxon>Euglenozoa</taxon>
        <taxon>Kinetoplastea</taxon>
        <taxon>Metakinetoplastina</taxon>
        <taxon>Trypanosomatida</taxon>
        <taxon>Trypanosomatidae</taxon>
        <taxon>Trypanosoma</taxon>
        <taxon>Schizotrypanum</taxon>
    </lineage>
</organism>
<feature type="region of interest" description="Disordered" evidence="1">
    <location>
        <begin position="300"/>
        <end position="353"/>
    </location>
</feature>
<dbReference type="VEuPathDB" id="TriTrypDB:BCY84_05283"/>
<keyword evidence="2" id="KW-0472">Membrane</keyword>
<dbReference type="VEuPathDB" id="TriTrypDB:TcG_07102"/>
<evidence type="ECO:0000256" key="2">
    <source>
        <dbReference type="SAM" id="Phobius"/>
    </source>
</evidence>
<dbReference type="VEuPathDB" id="TriTrypDB:Tc_MARK_7283"/>
<name>A0A2V2UYS1_TRYCR</name>
<dbReference type="Proteomes" id="UP000246121">
    <property type="component" value="Unassembled WGS sequence"/>
</dbReference>
<dbReference type="AlphaFoldDB" id="A0A2V2UYS1"/>
<evidence type="ECO:0000313" key="3">
    <source>
        <dbReference type="EMBL" id="PWU87383.1"/>
    </source>
</evidence>
<evidence type="ECO:0000256" key="1">
    <source>
        <dbReference type="SAM" id="MobiDB-lite"/>
    </source>
</evidence>
<comment type="caution">
    <text evidence="3">The sequence shown here is derived from an EMBL/GenBank/DDBJ whole genome shotgun (WGS) entry which is preliminary data.</text>
</comment>
<dbReference type="VEuPathDB" id="TriTrypDB:TCSYLVIO_008404"/>
<dbReference type="EMBL" id="PRFA01000093">
    <property type="protein sequence ID" value="PWU87383.1"/>
    <property type="molecule type" value="Genomic_DNA"/>
</dbReference>
<feature type="transmembrane region" description="Helical" evidence="2">
    <location>
        <begin position="148"/>
        <end position="168"/>
    </location>
</feature>
<dbReference type="VEuPathDB" id="TriTrypDB:C4B63_93g74"/>
<reference evidence="3 4" key="1">
    <citation type="journal article" date="2018" name="Microb. Genom.">
        <title>Expanding an expanded genome: long-read sequencing of Trypanosoma cruzi.</title>
        <authorList>
            <person name="Berna L."/>
            <person name="Rodriguez M."/>
            <person name="Chiribao M.L."/>
            <person name="Parodi-Talice A."/>
            <person name="Pita S."/>
            <person name="Rijo G."/>
            <person name="Alvarez-Valin F."/>
            <person name="Robello C."/>
        </authorList>
    </citation>
    <scope>NUCLEOTIDE SEQUENCE [LARGE SCALE GENOMIC DNA]</scope>
    <source>
        <strain evidence="3 4">Dm28c</strain>
    </source>
</reference>
<accession>A0A2V2UYS1</accession>
<keyword evidence="2" id="KW-1133">Transmembrane helix</keyword>
<feature type="transmembrane region" description="Helical" evidence="2">
    <location>
        <begin position="107"/>
        <end position="127"/>
    </location>
</feature>
<dbReference type="VEuPathDB" id="TriTrypDB:TcCL_NonESM07448"/>
<evidence type="ECO:0000313" key="4">
    <source>
        <dbReference type="Proteomes" id="UP000246121"/>
    </source>
</evidence>
<dbReference type="VEuPathDB" id="TriTrypDB:TCDM_08141"/>
<feature type="compositionally biased region" description="Polar residues" evidence="1">
    <location>
        <begin position="321"/>
        <end position="330"/>
    </location>
</feature>
<dbReference type="VEuPathDB" id="TriTrypDB:TcCLB.507837.30"/>